<dbReference type="InterPro" id="IPR036286">
    <property type="entry name" value="LexA/Signal_pep-like_sf"/>
</dbReference>
<sequence length="156" mass="17457">MLYNYVMNEVEILGSIADSEISIPLALESVRAGYPVETNAYVQSIKLTDYVTTNPAATFYARSSVTVKSIGISENDILIIDRSIEPEHNHIVVAIYQGEHVIRRVHSRDNALYLVAPNETVKPVRLTDPLEQIFGVVAYNVHSLKKRNKKPCMSKA</sequence>
<name>A0A3Q9JKZ4_9GAMM</name>
<feature type="domain" description="Peptidase S24/S26A/S26B/S26C" evidence="1">
    <location>
        <begin position="28"/>
        <end position="137"/>
    </location>
</feature>
<keyword evidence="3" id="KW-1185">Reference proteome</keyword>
<dbReference type="AlphaFoldDB" id="A0A3Q9JKZ4"/>
<dbReference type="CDD" id="cd06529">
    <property type="entry name" value="S24_LexA-like"/>
    <property type="match status" value="1"/>
</dbReference>
<evidence type="ECO:0000313" key="3">
    <source>
        <dbReference type="Proteomes" id="UP000273143"/>
    </source>
</evidence>
<evidence type="ECO:0000313" key="2">
    <source>
        <dbReference type="EMBL" id="AZS50631.1"/>
    </source>
</evidence>
<dbReference type="KEGG" id="emo:DM558_07490"/>
<reference evidence="3" key="1">
    <citation type="submission" date="2018-06" db="EMBL/GenBank/DDBJ databases">
        <title>Complete genome of Pseudomonas insecticola strain QZS01.</title>
        <authorList>
            <person name="Wang J."/>
            <person name="Su Q."/>
        </authorList>
    </citation>
    <scope>NUCLEOTIDE SEQUENCE [LARGE SCALE GENOMIC DNA]</scope>
    <source>
        <strain evidence="3">QZS01</strain>
    </source>
</reference>
<dbReference type="Proteomes" id="UP000273143">
    <property type="component" value="Chromosome"/>
</dbReference>
<dbReference type="Pfam" id="PF00717">
    <property type="entry name" value="Peptidase_S24"/>
    <property type="match status" value="1"/>
</dbReference>
<protein>
    <recommendedName>
        <fullName evidence="1">Peptidase S24/S26A/S26B/S26C domain-containing protein</fullName>
    </recommendedName>
</protein>
<dbReference type="InterPro" id="IPR039418">
    <property type="entry name" value="LexA-like"/>
</dbReference>
<dbReference type="InterPro" id="IPR015927">
    <property type="entry name" value="Peptidase_S24_S26A/B/C"/>
</dbReference>
<organism evidence="2 3">
    <name type="scientific">Entomomonas moraniae</name>
    <dbReference type="NCBI Taxonomy" id="2213226"/>
    <lineage>
        <taxon>Bacteria</taxon>
        <taxon>Pseudomonadati</taxon>
        <taxon>Pseudomonadota</taxon>
        <taxon>Gammaproteobacteria</taxon>
        <taxon>Pseudomonadales</taxon>
        <taxon>Pseudomonadaceae</taxon>
        <taxon>Entomomonas</taxon>
    </lineage>
</organism>
<evidence type="ECO:0000259" key="1">
    <source>
        <dbReference type="Pfam" id="PF00717"/>
    </source>
</evidence>
<dbReference type="EMBL" id="CP029822">
    <property type="protein sequence ID" value="AZS50631.1"/>
    <property type="molecule type" value="Genomic_DNA"/>
</dbReference>
<dbReference type="RefSeq" id="WP_127163133.1">
    <property type="nucleotide sequence ID" value="NZ_CP029822.1"/>
</dbReference>
<dbReference type="SUPFAM" id="SSF51306">
    <property type="entry name" value="LexA/Signal peptidase"/>
    <property type="match status" value="1"/>
</dbReference>
<proteinExistence type="predicted"/>
<accession>A0A3Q9JKZ4</accession>
<gene>
    <name evidence="2" type="ORF">DM558_07490</name>
</gene>
<dbReference type="Gene3D" id="2.10.109.10">
    <property type="entry name" value="Umud Fragment, subunit A"/>
    <property type="match status" value="1"/>
</dbReference>